<keyword evidence="1" id="KW-0812">Transmembrane</keyword>
<dbReference type="AlphaFoldDB" id="A0A0F9HW99"/>
<evidence type="ECO:0000256" key="1">
    <source>
        <dbReference type="SAM" id="Phobius"/>
    </source>
</evidence>
<keyword evidence="1" id="KW-1133">Transmembrane helix</keyword>
<reference evidence="2" key="1">
    <citation type="journal article" date="2015" name="Nature">
        <title>Complex archaea that bridge the gap between prokaryotes and eukaryotes.</title>
        <authorList>
            <person name="Spang A."/>
            <person name="Saw J.H."/>
            <person name="Jorgensen S.L."/>
            <person name="Zaremba-Niedzwiedzka K."/>
            <person name="Martijn J."/>
            <person name="Lind A.E."/>
            <person name="van Eijk R."/>
            <person name="Schleper C."/>
            <person name="Guy L."/>
            <person name="Ettema T.J."/>
        </authorList>
    </citation>
    <scope>NUCLEOTIDE SEQUENCE</scope>
</reference>
<protein>
    <submittedName>
        <fullName evidence="2">Uncharacterized protein</fullName>
    </submittedName>
</protein>
<organism evidence="2">
    <name type="scientific">marine sediment metagenome</name>
    <dbReference type="NCBI Taxonomy" id="412755"/>
    <lineage>
        <taxon>unclassified sequences</taxon>
        <taxon>metagenomes</taxon>
        <taxon>ecological metagenomes</taxon>
    </lineage>
</organism>
<evidence type="ECO:0000313" key="2">
    <source>
        <dbReference type="EMBL" id="KKL79392.1"/>
    </source>
</evidence>
<accession>A0A0F9HW99</accession>
<feature type="transmembrane region" description="Helical" evidence="1">
    <location>
        <begin position="6"/>
        <end position="24"/>
    </location>
</feature>
<keyword evidence="1" id="KW-0472">Membrane</keyword>
<feature type="non-terminal residue" evidence="2">
    <location>
        <position position="26"/>
    </location>
</feature>
<dbReference type="EMBL" id="LAZR01023186">
    <property type="protein sequence ID" value="KKL79392.1"/>
    <property type="molecule type" value="Genomic_DNA"/>
</dbReference>
<proteinExistence type="predicted"/>
<name>A0A0F9HW99_9ZZZZ</name>
<gene>
    <name evidence="2" type="ORF">LCGC14_2015260</name>
</gene>
<comment type="caution">
    <text evidence="2">The sequence shown here is derived from an EMBL/GenBank/DDBJ whole genome shotgun (WGS) entry which is preliminary data.</text>
</comment>
<sequence>MMLMFAVGVANLGWMLVLGMIMAIEK</sequence>